<gene>
    <name evidence="1" type="ORF">NITHO_4890006</name>
</gene>
<name>I4EL15_9BACT</name>
<reference evidence="1 2" key="1">
    <citation type="journal article" date="2012" name="ISME J.">
        <title>Nitrification expanded: discovery, physiology and genomics of a nitrite-oxidizing bacterium from the phylum Chloroflexi.</title>
        <authorList>
            <person name="Sorokin D.Y."/>
            <person name="Lucker S."/>
            <person name="Vejmelkova D."/>
            <person name="Kostrikina N.A."/>
            <person name="Kleerebezem R."/>
            <person name="Rijpstra W.I."/>
            <person name="Damste J.S."/>
            <person name="Le Paslier D."/>
            <person name="Muyzer G."/>
            <person name="Wagner M."/>
            <person name="van Loosdrecht M.C."/>
            <person name="Daims H."/>
        </authorList>
    </citation>
    <scope>NUCLEOTIDE SEQUENCE [LARGE SCALE GENOMIC DNA]</scope>
    <source>
        <strain evidence="2">none</strain>
    </source>
</reference>
<dbReference type="AlphaFoldDB" id="I4EL15"/>
<sequence length="203" mass="22276">MSNENLSDAEAAAFISLLEMLFGGESDAESDPADRDPKACYTLLNRRATEPDDIYGVGWHGTNGHKVERLSVKFLGGKSLEFAGVPFAVYNEIAEADNTEAALNEKVFGKYPLFTDGTKDFDESAIQGPDVPQEFAHIGGTIAWHPDRESFRVVATSPAGVVLNFDLPFPIYLAWKLSEMRGDFYVAWVDGKYPMQEGEAKAA</sequence>
<evidence type="ECO:0000313" key="2">
    <source>
        <dbReference type="Proteomes" id="UP000004221"/>
    </source>
</evidence>
<dbReference type="RefSeq" id="WP_008480233.1">
    <property type="nucleotide sequence ID" value="NZ_CAGS01000433.1"/>
</dbReference>
<dbReference type="Proteomes" id="UP000004221">
    <property type="component" value="Unassembled WGS sequence"/>
</dbReference>
<evidence type="ECO:0000313" key="1">
    <source>
        <dbReference type="EMBL" id="CCF85377.1"/>
    </source>
</evidence>
<comment type="caution">
    <text evidence="1">The sequence shown here is derived from an EMBL/GenBank/DDBJ whole genome shotgun (WGS) entry which is preliminary data.</text>
</comment>
<dbReference type="EMBL" id="CAGS01000433">
    <property type="protein sequence ID" value="CCF85377.1"/>
    <property type="molecule type" value="Genomic_DNA"/>
</dbReference>
<protein>
    <submittedName>
        <fullName evidence="1">Uncharacterized protein</fullName>
    </submittedName>
</protein>
<organism evidence="1 2">
    <name type="scientific">Nitrolancea hollandica Lb</name>
    <dbReference type="NCBI Taxonomy" id="1129897"/>
    <lineage>
        <taxon>Bacteria</taxon>
        <taxon>Pseudomonadati</taxon>
        <taxon>Thermomicrobiota</taxon>
        <taxon>Thermomicrobia</taxon>
        <taxon>Sphaerobacterales</taxon>
        <taxon>Sphaerobacterineae</taxon>
        <taxon>Sphaerobacteraceae</taxon>
        <taxon>Nitrolancea</taxon>
    </lineage>
</organism>
<proteinExistence type="predicted"/>
<keyword evidence="2" id="KW-1185">Reference proteome</keyword>
<accession>I4EL15</accession>